<evidence type="ECO:0000256" key="3">
    <source>
        <dbReference type="ARBA" id="ARBA00022741"/>
    </source>
</evidence>
<dbReference type="OrthoDB" id="9803968at2"/>
<dbReference type="AlphaFoldDB" id="A0A4Q9GKB4"/>
<evidence type="ECO:0000259" key="7">
    <source>
        <dbReference type="Pfam" id="PF16177"/>
    </source>
</evidence>
<comment type="similarity">
    <text evidence="1">Belongs to the ATP-dependent AMP-binding enzyme family.</text>
</comment>
<evidence type="ECO:0000313" key="8">
    <source>
        <dbReference type="EMBL" id="TBN53771.1"/>
    </source>
</evidence>
<dbReference type="NCBIfam" id="TIGR01217">
    <property type="entry name" value="ac_ac_CoA_syn"/>
    <property type="match status" value="1"/>
</dbReference>
<dbReference type="SUPFAM" id="SSF56801">
    <property type="entry name" value="Acetyl-CoA synthetase-like"/>
    <property type="match status" value="1"/>
</dbReference>
<proteinExistence type="inferred from homology"/>
<dbReference type="GO" id="GO:0005524">
    <property type="term" value="F:ATP binding"/>
    <property type="evidence" value="ECO:0007669"/>
    <property type="project" value="UniProtKB-KW"/>
</dbReference>
<dbReference type="InterPro" id="IPR025110">
    <property type="entry name" value="AMP-bd_C"/>
</dbReference>
<name>A0A4Q9GKB4_9HYPH</name>
<feature type="domain" description="AMP-dependent synthetase/ligase" evidence="5">
    <location>
        <begin position="98"/>
        <end position="472"/>
    </location>
</feature>
<keyword evidence="3" id="KW-0547">Nucleotide-binding</keyword>
<dbReference type="Pfam" id="PF16177">
    <property type="entry name" value="ACAS_N"/>
    <property type="match status" value="1"/>
</dbReference>
<feature type="domain" description="AMP-binding enzyme C-terminal" evidence="6">
    <location>
        <begin position="544"/>
        <end position="616"/>
    </location>
</feature>
<dbReference type="PANTHER" id="PTHR42921">
    <property type="entry name" value="ACETOACETYL-COA SYNTHETASE"/>
    <property type="match status" value="1"/>
</dbReference>
<dbReference type="PANTHER" id="PTHR42921:SF1">
    <property type="entry name" value="ACETOACETYL-COA SYNTHETASE"/>
    <property type="match status" value="1"/>
</dbReference>
<organism evidence="8 9">
    <name type="scientific">Hansschlegelia quercus</name>
    <dbReference type="NCBI Taxonomy" id="2528245"/>
    <lineage>
        <taxon>Bacteria</taxon>
        <taxon>Pseudomonadati</taxon>
        <taxon>Pseudomonadota</taxon>
        <taxon>Alphaproteobacteria</taxon>
        <taxon>Hyphomicrobiales</taxon>
        <taxon>Methylopilaceae</taxon>
        <taxon>Hansschlegelia</taxon>
    </lineage>
</organism>
<accession>A0A4Q9GKB4</accession>
<dbReference type="Pfam" id="PF00501">
    <property type="entry name" value="AMP-binding"/>
    <property type="match status" value="1"/>
</dbReference>
<dbReference type="InterPro" id="IPR032387">
    <property type="entry name" value="ACAS_N"/>
</dbReference>
<dbReference type="EC" id="6.2.1.16" evidence="8"/>
<dbReference type="Gene3D" id="3.40.50.12780">
    <property type="entry name" value="N-terminal domain of ligase-like"/>
    <property type="match status" value="1"/>
</dbReference>
<dbReference type="Pfam" id="PF13193">
    <property type="entry name" value="AMP-binding_C"/>
    <property type="match status" value="1"/>
</dbReference>
<evidence type="ECO:0000256" key="4">
    <source>
        <dbReference type="ARBA" id="ARBA00022840"/>
    </source>
</evidence>
<gene>
    <name evidence="8" type="ORF">EYR15_08205</name>
</gene>
<dbReference type="GO" id="GO:0030729">
    <property type="term" value="F:acetoacetate-CoA ligase activity"/>
    <property type="evidence" value="ECO:0007669"/>
    <property type="project" value="UniProtKB-EC"/>
</dbReference>
<protein>
    <submittedName>
        <fullName evidence="8">Acetoacetate--CoA ligase</fullName>
        <ecNumber evidence="8">6.2.1.16</ecNumber>
    </submittedName>
</protein>
<dbReference type="Gene3D" id="3.30.300.30">
    <property type="match status" value="1"/>
</dbReference>
<dbReference type="CDD" id="cd05943">
    <property type="entry name" value="AACS"/>
    <property type="match status" value="1"/>
</dbReference>
<comment type="caution">
    <text evidence="8">The sequence shown here is derived from an EMBL/GenBank/DDBJ whole genome shotgun (WGS) entry which is preliminary data.</text>
</comment>
<evidence type="ECO:0000259" key="5">
    <source>
        <dbReference type="Pfam" id="PF00501"/>
    </source>
</evidence>
<dbReference type="InterPro" id="IPR000873">
    <property type="entry name" value="AMP-dep_synth/lig_dom"/>
</dbReference>
<keyword evidence="4" id="KW-0067">ATP-binding</keyword>
<evidence type="ECO:0000313" key="9">
    <source>
        <dbReference type="Proteomes" id="UP000291613"/>
    </source>
</evidence>
<reference evidence="8 9" key="1">
    <citation type="submission" date="2019-02" db="EMBL/GenBank/DDBJ databases">
        <title>Hansschlegelia quercus sp. nov., a novel methylotrophic bacterium from buds of oak (Quercus robur L.).</title>
        <authorList>
            <person name="Agafonova N.V."/>
            <person name="Kaparullina E.N."/>
            <person name="Grouzdev D.S."/>
            <person name="Doronina N.V."/>
        </authorList>
    </citation>
    <scope>NUCLEOTIDE SEQUENCE [LARGE SCALE GENOMIC DNA]</scope>
    <source>
        <strain evidence="8 9">Dub</strain>
    </source>
</reference>
<evidence type="ECO:0000256" key="2">
    <source>
        <dbReference type="ARBA" id="ARBA00022598"/>
    </source>
</evidence>
<keyword evidence="2 8" id="KW-0436">Ligase</keyword>
<dbReference type="Proteomes" id="UP000291613">
    <property type="component" value="Unassembled WGS sequence"/>
</dbReference>
<dbReference type="InterPro" id="IPR045851">
    <property type="entry name" value="AMP-bd_C_sf"/>
</dbReference>
<keyword evidence="9" id="KW-1185">Reference proteome</keyword>
<evidence type="ECO:0000256" key="1">
    <source>
        <dbReference type="ARBA" id="ARBA00006432"/>
    </source>
</evidence>
<dbReference type="InterPro" id="IPR020845">
    <property type="entry name" value="AMP-binding_CS"/>
</dbReference>
<evidence type="ECO:0000259" key="6">
    <source>
        <dbReference type="Pfam" id="PF13193"/>
    </source>
</evidence>
<dbReference type="PROSITE" id="PS00455">
    <property type="entry name" value="AMP_BINDING"/>
    <property type="match status" value="1"/>
</dbReference>
<feature type="domain" description="Acetyl-coenzyme A synthetase N-terminal" evidence="7">
    <location>
        <begin position="40"/>
        <end position="95"/>
    </location>
</feature>
<dbReference type="NCBIfam" id="NF002937">
    <property type="entry name" value="PRK03584.1"/>
    <property type="match status" value="1"/>
</dbReference>
<dbReference type="GO" id="GO:0006629">
    <property type="term" value="P:lipid metabolic process"/>
    <property type="evidence" value="ECO:0007669"/>
    <property type="project" value="InterPro"/>
</dbReference>
<sequence>MTTEADAPLWTPPASRAAASAMAAFADRASARSGRPLKTYRALHAWSVEDIGGFWDLVWDFCKVVGEKGGVKLVDGDRMAGARFFPEARLNFTENLLRKSGSAEALVFRGEDKAEARLSFDELRALVSRIQQAFIAMGVGEGDRVAAMMPNRPETVAFMLAAASLGAIWSSCSPDFGERGVLDRFGQIEPKVFVTVDGYWYAGKRIDILPKLRPIAEQLPTVEAIVVVPYLDGAEEAAAALPKAKTLDAFLDGFEAKAPTFKRLPFDHPLFILFSSGTTGVPKCIIHRAGGVLLTLLKEHVLQSDVRPGDRVFYFTTCGWMMWNWLVVGLAAEATLLLYDGSPFHPSPAALFDFAQSEKMTFFGTSAKWIDGVRKVGLKPRETHDLSSVRTMASTGSPLADAGFDWVYKEVKRDIQLASISGGTDIVSCFVIGNPLEPVWRGEIQGPGLGYAMATLDDDGKPLARGKGELACVKPFPSMPLGFWNDPDGAKYHAAYFDRFPNVWVHGDFAEWTSHGGMIIHGRSDATLNPGGVRIGTAEIYSQVEKMEEVVEAICVGQDYDGDVRIVLFVRLKDGAALDDDLTRRIKTRIREGASPRHVPAKIVAVSDIPRTKSGKIVELAVREVVHGRPVKNKEALANPEALALFEKLEALQD</sequence>
<dbReference type="RefSeq" id="WP_131002895.1">
    <property type="nucleotide sequence ID" value="NZ_JBHSZR010000003.1"/>
</dbReference>
<dbReference type="InterPro" id="IPR005914">
    <property type="entry name" value="Acac_CoA_synth"/>
</dbReference>
<dbReference type="InterPro" id="IPR042099">
    <property type="entry name" value="ANL_N_sf"/>
</dbReference>
<dbReference type="EMBL" id="SIUB01000003">
    <property type="protein sequence ID" value="TBN53771.1"/>
    <property type="molecule type" value="Genomic_DNA"/>
</dbReference>